<reference evidence="3 4" key="1">
    <citation type="journal article" date="2018" name="IMA Fungus">
        <title>IMA Genome-F 9: Draft genome sequence of Annulohypoxylon stygium, Aspergillus mulundensis, Berkeleyomyces basicola (syn. Thielaviopsis basicola), Ceratocystis smalleyi, two Cercospora beticola strains, Coleophoma cylindrospora, Fusarium fracticaudum, Phialophora cf. hyalina, and Morchella septimelata.</title>
        <authorList>
            <person name="Wingfield B.D."/>
            <person name="Bills G.F."/>
            <person name="Dong Y."/>
            <person name="Huang W."/>
            <person name="Nel W.J."/>
            <person name="Swalarsk-Parry B.S."/>
            <person name="Vaghefi N."/>
            <person name="Wilken P.M."/>
            <person name="An Z."/>
            <person name="de Beer Z.W."/>
            <person name="De Vos L."/>
            <person name="Chen L."/>
            <person name="Duong T.A."/>
            <person name="Gao Y."/>
            <person name="Hammerbacher A."/>
            <person name="Kikkert J.R."/>
            <person name="Li Y."/>
            <person name="Li H."/>
            <person name="Li K."/>
            <person name="Li Q."/>
            <person name="Liu X."/>
            <person name="Ma X."/>
            <person name="Naidoo K."/>
            <person name="Pethybridge S.J."/>
            <person name="Sun J."/>
            <person name="Steenkamp E.T."/>
            <person name="van der Nest M.A."/>
            <person name="van Wyk S."/>
            <person name="Wingfield M.J."/>
            <person name="Xiong C."/>
            <person name="Yue Q."/>
            <person name="Zhang X."/>
        </authorList>
    </citation>
    <scope>NUCLEOTIDE SEQUENCE [LARGE SCALE GENOMIC DNA]</scope>
    <source>
        <strain evidence="3 4">BP5796</strain>
    </source>
</reference>
<dbReference type="InterPro" id="IPR011008">
    <property type="entry name" value="Dimeric_a/b-barrel"/>
</dbReference>
<evidence type="ECO:0000313" key="4">
    <source>
        <dbReference type="Proteomes" id="UP000256328"/>
    </source>
</evidence>
<dbReference type="SUPFAM" id="SSF54909">
    <property type="entry name" value="Dimeric alpha+beta barrel"/>
    <property type="match status" value="1"/>
</dbReference>
<dbReference type="Pfam" id="PF07110">
    <property type="entry name" value="EthD"/>
    <property type="match status" value="1"/>
</dbReference>
<keyword evidence="4" id="KW-1185">Reference proteome</keyword>
<dbReference type="OrthoDB" id="3454835at2759"/>
<comment type="similarity">
    <text evidence="1">Belongs to the tpcK family.</text>
</comment>
<feature type="domain" description="EthD" evidence="2">
    <location>
        <begin position="23"/>
        <end position="109"/>
    </location>
</feature>
<evidence type="ECO:0000313" key="3">
    <source>
        <dbReference type="EMBL" id="RDW76192.1"/>
    </source>
</evidence>
<dbReference type="Gene3D" id="3.30.70.100">
    <property type="match status" value="1"/>
</dbReference>
<protein>
    <recommendedName>
        <fullName evidence="2">EthD domain-containing protein</fullName>
    </recommendedName>
</protein>
<dbReference type="AlphaFoldDB" id="A0A3D8RQ31"/>
<dbReference type="InterPro" id="IPR009799">
    <property type="entry name" value="EthD_dom"/>
</dbReference>
<proteinExistence type="inferred from homology"/>
<gene>
    <name evidence="3" type="ORF">BP5796_07013</name>
</gene>
<dbReference type="Proteomes" id="UP000256328">
    <property type="component" value="Unassembled WGS sequence"/>
</dbReference>
<evidence type="ECO:0000259" key="2">
    <source>
        <dbReference type="Pfam" id="PF07110"/>
    </source>
</evidence>
<evidence type="ECO:0000256" key="1">
    <source>
        <dbReference type="ARBA" id="ARBA00005986"/>
    </source>
</evidence>
<organism evidence="3 4">
    <name type="scientific">Coleophoma crateriformis</name>
    <dbReference type="NCBI Taxonomy" id="565419"/>
    <lineage>
        <taxon>Eukaryota</taxon>
        <taxon>Fungi</taxon>
        <taxon>Dikarya</taxon>
        <taxon>Ascomycota</taxon>
        <taxon>Pezizomycotina</taxon>
        <taxon>Leotiomycetes</taxon>
        <taxon>Helotiales</taxon>
        <taxon>Dermateaceae</taxon>
        <taxon>Coleophoma</taxon>
    </lineage>
</organism>
<sequence length="141" mass="15895">MATHTGTEKLLKICVNHYKAAECSHEDFEKFMTTSHVRAAAGIIARHDVVKYAQYLTPPTARAIFAPDVSTLPPGWSLSPYDAQTQYYVRSADDLRGLLMDPEWHEKVSKVETAYTNVSEVMIMVGWETVYIEDAKVINVD</sequence>
<dbReference type="EMBL" id="PDLN01000009">
    <property type="protein sequence ID" value="RDW76192.1"/>
    <property type="molecule type" value="Genomic_DNA"/>
</dbReference>
<dbReference type="GO" id="GO:0016491">
    <property type="term" value="F:oxidoreductase activity"/>
    <property type="evidence" value="ECO:0007669"/>
    <property type="project" value="InterPro"/>
</dbReference>
<name>A0A3D8RQ31_9HELO</name>
<accession>A0A3D8RQ31</accession>
<comment type="caution">
    <text evidence="3">The sequence shown here is derived from an EMBL/GenBank/DDBJ whole genome shotgun (WGS) entry which is preliminary data.</text>
</comment>